<dbReference type="AlphaFoldDB" id="A0A811URF2"/>
<proteinExistence type="predicted"/>
<evidence type="ECO:0000313" key="3">
    <source>
        <dbReference type="Proteomes" id="UP000606786"/>
    </source>
</evidence>
<dbReference type="GO" id="GO:0071897">
    <property type="term" value="P:DNA biosynthetic process"/>
    <property type="evidence" value="ECO:0007669"/>
    <property type="project" value="UniProtKB-ARBA"/>
</dbReference>
<evidence type="ECO:0000313" key="2">
    <source>
        <dbReference type="EMBL" id="CAD7000908.1"/>
    </source>
</evidence>
<reference evidence="2" key="1">
    <citation type="submission" date="2020-11" db="EMBL/GenBank/DDBJ databases">
        <authorList>
            <person name="Whitehead M."/>
        </authorList>
    </citation>
    <scope>NUCLEOTIDE SEQUENCE</scope>
    <source>
        <strain evidence="2">EGII</strain>
    </source>
</reference>
<dbReference type="InterPro" id="IPR043128">
    <property type="entry name" value="Rev_trsase/Diguanyl_cyclase"/>
</dbReference>
<sequence length="139" mass="15002">MKTLSLNLGLRRDLTWNFVIADGTKSIIAADFLSHFDLIVPANGGIADTTAPIILGQSRTSILKFIKNAAEILAPLNKILEGTAVKGSQKINRTEEQKTAFQKAKNCLANVTLLSHPNVEAHWAIFTDGSDYGVAAAIR</sequence>
<dbReference type="SUPFAM" id="SSF56672">
    <property type="entry name" value="DNA/RNA polymerases"/>
    <property type="match status" value="1"/>
</dbReference>
<dbReference type="InterPro" id="IPR041577">
    <property type="entry name" value="RT_RNaseH_2"/>
</dbReference>
<dbReference type="Pfam" id="PF17919">
    <property type="entry name" value="RT_RNaseH_2"/>
    <property type="match status" value="1"/>
</dbReference>
<name>A0A811URF2_CERCA</name>
<keyword evidence="3" id="KW-1185">Reference proteome</keyword>
<dbReference type="Gene3D" id="3.30.70.270">
    <property type="match status" value="1"/>
</dbReference>
<evidence type="ECO:0000259" key="1">
    <source>
        <dbReference type="Pfam" id="PF17919"/>
    </source>
</evidence>
<dbReference type="Proteomes" id="UP000606786">
    <property type="component" value="Unassembled WGS sequence"/>
</dbReference>
<feature type="domain" description="Reverse transcriptase/retrotransposon-derived protein RNase H-like" evidence="1">
    <location>
        <begin position="94"/>
        <end position="138"/>
    </location>
</feature>
<accession>A0A811URF2</accession>
<comment type="caution">
    <text evidence="2">The sequence shown here is derived from an EMBL/GenBank/DDBJ whole genome shotgun (WGS) entry which is preliminary data.</text>
</comment>
<organism evidence="2 3">
    <name type="scientific">Ceratitis capitata</name>
    <name type="common">Mediterranean fruit fly</name>
    <name type="synonym">Tephritis capitata</name>
    <dbReference type="NCBI Taxonomy" id="7213"/>
    <lineage>
        <taxon>Eukaryota</taxon>
        <taxon>Metazoa</taxon>
        <taxon>Ecdysozoa</taxon>
        <taxon>Arthropoda</taxon>
        <taxon>Hexapoda</taxon>
        <taxon>Insecta</taxon>
        <taxon>Pterygota</taxon>
        <taxon>Neoptera</taxon>
        <taxon>Endopterygota</taxon>
        <taxon>Diptera</taxon>
        <taxon>Brachycera</taxon>
        <taxon>Muscomorpha</taxon>
        <taxon>Tephritoidea</taxon>
        <taxon>Tephritidae</taxon>
        <taxon>Ceratitis</taxon>
        <taxon>Ceratitis</taxon>
    </lineage>
</organism>
<dbReference type="InterPro" id="IPR043502">
    <property type="entry name" value="DNA/RNA_pol_sf"/>
</dbReference>
<protein>
    <submittedName>
        <fullName evidence="2">(Mediterranean fruit fly) hypothetical protein</fullName>
    </submittedName>
</protein>
<gene>
    <name evidence="2" type="ORF">CCAP1982_LOCUS9383</name>
</gene>
<dbReference type="EMBL" id="CAJHJT010000023">
    <property type="protein sequence ID" value="CAD7000908.1"/>
    <property type="molecule type" value="Genomic_DNA"/>
</dbReference>